<evidence type="ECO:0000259" key="1">
    <source>
        <dbReference type="SMART" id="SM00507"/>
    </source>
</evidence>
<sequence>MKLARPLIKTADTSIARTPAKRADPHYLTTNWKALRKAVFDRDHWTCVVPGCRQRAIVCEHICSRRKGGTDDMANLASLCRDHDNRFKELPSGARRNSEEWERLFAPKG</sequence>
<evidence type="ECO:0000313" key="3">
    <source>
        <dbReference type="Proteomes" id="UP000256900"/>
    </source>
</evidence>
<proteinExistence type="predicted"/>
<dbReference type="CDD" id="cd00085">
    <property type="entry name" value="HNHc"/>
    <property type="match status" value="1"/>
</dbReference>
<keyword evidence="3" id="KW-1185">Reference proteome</keyword>
<feature type="domain" description="HNH nuclease" evidence="1">
    <location>
        <begin position="34"/>
        <end position="85"/>
    </location>
</feature>
<dbReference type="OrthoDB" id="7220022at2"/>
<accession>A0A3D9YL51</accession>
<dbReference type="Gene3D" id="1.10.30.50">
    <property type="match status" value="1"/>
</dbReference>
<dbReference type="AlphaFoldDB" id="A0A3D9YL51"/>
<dbReference type="RefSeq" id="WP_115837807.1">
    <property type="nucleotide sequence ID" value="NZ_CP025086.1"/>
</dbReference>
<dbReference type="SMART" id="SM00507">
    <property type="entry name" value="HNHc"/>
    <property type="match status" value="1"/>
</dbReference>
<organism evidence="2 3">
    <name type="scientific">Methylovirgula ligni</name>
    <dbReference type="NCBI Taxonomy" id="569860"/>
    <lineage>
        <taxon>Bacteria</taxon>
        <taxon>Pseudomonadati</taxon>
        <taxon>Pseudomonadota</taxon>
        <taxon>Alphaproteobacteria</taxon>
        <taxon>Hyphomicrobiales</taxon>
        <taxon>Beijerinckiaceae</taxon>
        <taxon>Methylovirgula</taxon>
    </lineage>
</organism>
<evidence type="ECO:0000313" key="2">
    <source>
        <dbReference type="EMBL" id="REF83264.1"/>
    </source>
</evidence>
<comment type="caution">
    <text evidence="2">The sequence shown here is derived from an EMBL/GenBank/DDBJ whole genome shotgun (WGS) entry which is preliminary data.</text>
</comment>
<reference evidence="2 3" key="1">
    <citation type="submission" date="2018-08" db="EMBL/GenBank/DDBJ databases">
        <title>Genomic Encyclopedia of Type Strains, Phase IV (KMG-IV): sequencing the most valuable type-strain genomes for metagenomic binning, comparative biology and taxonomic classification.</title>
        <authorList>
            <person name="Goeker M."/>
        </authorList>
    </citation>
    <scope>NUCLEOTIDE SEQUENCE [LARGE SCALE GENOMIC DNA]</scope>
    <source>
        <strain evidence="2 3">BW863</strain>
    </source>
</reference>
<name>A0A3D9YL51_9HYPH</name>
<dbReference type="Proteomes" id="UP000256900">
    <property type="component" value="Unassembled WGS sequence"/>
</dbReference>
<gene>
    <name evidence="2" type="ORF">DES32_3180</name>
</gene>
<dbReference type="EMBL" id="QUMO01000006">
    <property type="protein sequence ID" value="REF83264.1"/>
    <property type="molecule type" value="Genomic_DNA"/>
</dbReference>
<dbReference type="InterPro" id="IPR003615">
    <property type="entry name" value="HNH_nuc"/>
</dbReference>
<protein>
    <recommendedName>
        <fullName evidence="1">HNH nuclease domain-containing protein</fullName>
    </recommendedName>
</protein>